<evidence type="ECO:0000313" key="4">
    <source>
        <dbReference type="Proteomes" id="UP000546464"/>
    </source>
</evidence>
<sequence>MIYLRRHILTIMVTCVGLANSLFAAEPTVEELQEQIRQLQIQLQEAQAQLAQKQIAADAKPVAPLDEAAILQDETGNPAQVQESLEDAPEKVFYIFDPNDFKVGPVTVGGAIRANYIYGDYVGTNGPSRGSDGGNFELDTFRINLDLDYEDWLIGKLEYRWYDGYSFMHTLWLGYRFEDGTEIQAGINRIPFGPGPYGISNSWFFDQHYYIGLSDNMDTGVKLTTEVGDWSLDAGIYACGEGSWLGPDGPNNAYADSARYSYDPVKAAYGRGYQKDGQLNLRGIYHTQYLGLEADLGGSAMLGHLNGTGGYEDGSMYALSGFAVHRLGNWTLQAQLSYYNYSIDKNGLGDNELIPMGAYAYEEGVATEGLVPAISLSYFYEVDQLEWLDSVTPYIEYSNIIKFGHDDATNQPFKNSALATVGAAWAAGRWYIYTETAFSDGNYFVGGNPYTNFGANQNQTWEYRININFGYYF</sequence>
<protein>
    <recommendedName>
        <fullName evidence="5">Phosphate-selective porin O and P</fullName>
    </recommendedName>
</protein>
<dbReference type="EMBL" id="JACHVB010000052">
    <property type="protein sequence ID" value="MBC2595720.1"/>
    <property type="molecule type" value="Genomic_DNA"/>
</dbReference>
<comment type="caution">
    <text evidence="3">The sequence shown here is derived from an EMBL/GenBank/DDBJ whole genome shotgun (WGS) entry which is preliminary data.</text>
</comment>
<evidence type="ECO:0000256" key="1">
    <source>
        <dbReference type="SAM" id="Coils"/>
    </source>
</evidence>
<gene>
    <name evidence="3" type="ORF">H5P28_15745</name>
</gene>
<dbReference type="Proteomes" id="UP000546464">
    <property type="component" value="Unassembled WGS sequence"/>
</dbReference>
<keyword evidence="4" id="KW-1185">Reference proteome</keyword>
<accession>A0A842HHS3</accession>
<feature type="coiled-coil region" evidence="1">
    <location>
        <begin position="29"/>
        <end position="56"/>
    </location>
</feature>
<feature type="chain" id="PRO_5032816858" description="Phosphate-selective porin O and P" evidence="2">
    <location>
        <begin position="25"/>
        <end position="473"/>
    </location>
</feature>
<keyword evidence="1" id="KW-0175">Coiled coil</keyword>
<proteinExistence type="predicted"/>
<feature type="signal peptide" evidence="2">
    <location>
        <begin position="1"/>
        <end position="24"/>
    </location>
</feature>
<evidence type="ECO:0000256" key="2">
    <source>
        <dbReference type="SAM" id="SignalP"/>
    </source>
</evidence>
<dbReference type="AlphaFoldDB" id="A0A842HHS3"/>
<evidence type="ECO:0008006" key="5">
    <source>
        <dbReference type="Google" id="ProtNLM"/>
    </source>
</evidence>
<organism evidence="3 4">
    <name type="scientific">Ruficoccus amylovorans</name>
    <dbReference type="NCBI Taxonomy" id="1804625"/>
    <lineage>
        <taxon>Bacteria</taxon>
        <taxon>Pseudomonadati</taxon>
        <taxon>Verrucomicrobiota</taxon>
        <taxon>Opitutia</taxon>
        <taxon>Puniceicoccales</taxon>
        <taxon>Cerasicoccaceae</taxon>
        <taxon>Ruficoccus</taxon>
    </lineage>
</organism>
<evidence type="ECO:0000313" key="3">
    <source>
        <dbReference type="EMBL" id="MBC2595720.1"/>
    </source>
</evidence>
<keyword evidence="2" id="KW-0732">Signal</keyword>
<name>A0A842HHS3_9BACT</name>
<dbReference type="SUPFAM" id="SSF56935">
    <property type="entry name" value="Porins"/>
    <property type="match status" value="1"/>
</dbReference>
<reference evidence="3 4" key="1">
    <citation type="submission" date="2020-07" db="EMBL/GenBank/DDBJ databases">
        <authorList>
            <person name="Feng X."/>
        </authorList>
    </citation>
    <scope>NUCLEOTIDE SEQUENCE [LARGE SCALE GENOMIC DNA]</scope>
    <source>
        <strain evidence="3 4">JCM31066</strain>
    </source>
</reference>